<reference evidence="2" key="1">
    <citation type="journal article" date="2020" name="mSystems">
        <title>Genome- and Community-Level Interaction Insights into Carbon Utilization and Element Cycling Functions of Hydrothermarchaeota in Hydrothermal Sediment.</title>
        <authorList>
            <person name="Zhou Z."/>
            <person name="Liu Y."/>
            <person name="Xu W."/>
            <person name="Pan J."/>
            <person name="Luo Z.H."/>
            <person name="Li M."/>
        </authorList>
    </citation>
    <scope>NUCLEOTIDE SEQUENCE [LARGE SCALE GENOMIC DNA]</scope>
    <source>
        <strain evidence="2">SpSt-642</strain>
    </source>
</reference>
<keyword evidence="1" id="KW-1133">Transmembrane helix</keyword>
<feature type="transmembrane region" description="Helical" evidence="1">
    <location>
        <begin position="137"/>
        <end position="162"/>
    </location>
</feature>
<protein>
    <submittedName>
        <fullName evidence="2">ABC transporter permease</fullName>
    </submittedName>
</protein>
<name>A0A7C4D948_STAMA</name>
<evidence type="ECO:0000313" key="2">
    <source>
        <dbReference type="EMBL" id="HGM59172.1"/>
    </source>
</evidence>
<organism evidence="2">
    <name type="scientific">Staphylothermus marinus</name>
    <dbReference type="NCBI Taxonomy" id="2280"/>
    <lineage>
        <taxon>Archaea</taxon>
        <taxon>Thermoproteota</taxon>
        <taxon>Thermoprotei</taxon>
        <taxon>Desulfurococcales</taxon>
        <taxon>Desulfurococcaceae</taxon>
        <taxon>Staphylothermus</taxon>
    </lineage>
</organism>
<dbReference type="EMBL" id="DTBJ01000054">
    <property type="protein sequence ID" value="HGM59172.1"/>
    <property type="molecule type" value="Genomic_DNA"/>
</dbReference>
<evidence type="ECO:0000256" key="1">
    <source>
        <dbReference type="SAM" id="Phobius"/>
    </source>
</evidence>
<gene>
    <name evidence="2" type="ORF">ENU14_06295</name>
</gene>
<feature type="transmembrane region" description="Helical" evidence="1">
    <location>
        <begin position="107"/>
        <end position="131"/>
    </location>
</feature>
<keyword evidence="1" id="KW-0812">Transmembrane</keyword>
<feature type="transmembrane region" description="Helical" evidence="1">
    <location>
        <begin position="232"/>
        <end position="251"/>
    </location>
</feature>
<feature type="transmembrane region" description="Helical" evidence="1">
    <location>
        <begin position="26"/>
        <end position="48"/>
    </location>
</feature>
<comment type="caution">
    <text evidence="2">The sequence shown here is derived from an EMBL/GenBank/DDBJ whole genome shotgun (WGS) entry which is preliminary data.</text>
</comment>
<sequence>MYKLIRRAYAVFKAYFLSDIVRSKGFIYGLISLSLWLMIFLMPMSLFIGEEQDPDVVANYGFTAILIFMLYSIATWDFAAELRFLINQGILEYYLSTNSGIIPHYTGLIPVSLMWLLLALSINYVVLSIVFNPPLLVIHNSLCLVLGLTMLFIVLISYALILGGSLISSGSSGFILEILGFILPIATGGLTPLSRLPELFRIFALYTPFSYPAEVIRYSILGFEPVMSIEKMLLIGYVYSIIFLIVSILYFKYQLKKILKEGVRVTTLW</sequence>
<feature type="transmembrane region" description="Helical" evidence="1">
    <location>
        <begin position="60"/>
        <end position="86"/>
    </location>
</feature>
<feature type="transmembrane region" description="Helical" evidence="1">
    <location>
        <begin position="174"/>
        <end position="193"/>
    </location>
</feature>
<proteinExistence type="predicted"/>
<accession>A0A7C4D948</accession>
<dbReference type="AlphaFoldDB" id="A0A7C4D948"/>
<keyword evidence="1" id="KW-0472">Membrane</keyword>